<comment type="caution">
    <text evidence="5">The sequence shown here is derived from an EMBL/GenBank/DDBJ whole genome shotgun (WGS) entry which is preliminary data.</text>
</comment>
<evidence type="ECO:0000256" key="3">
    <source>
        <dbReference type="ARBA" id="ARBA00023242"/>
    </source>
</evidence>
<dbReference type="GO" id="GO:0001228">
    <property type="term" value="F:DNA-binding transcription activator activity, RNA polymerase II-specific"/>
    <property type="evidence" value="ECO:0007669"/>
    <property type="project" value="TreeGrafter"/>
</dbReference>
<dbReference type="GO" id="GO:0005524">
    <property type="term" value="F:ATP binding"/>
    <property type="evidence" value="ECO:0007669"/>
    <property type="project" value="UniProtKB-KW"/>
</dbReference>
<feature type="compositionally biased region" description="Low complexity" evidence="4">
    <location>
        <begin position="67"/>
        <end position="78"/>
    </location>
</feature>
<gene>
    <name evidence="5" type="ORF">GQ26_0040440</name>
</gene>
<proteinExistence type="predicted"/>
<feature type="region of interest" description="Disordered" evidence="4">
    <location>
        <begin position="41"/>
        <end position="78"/>
    </location>
</feature>
<dbReference type="CDD" id="cd00067">
    <property type="entry name" value="GAL4"/>
    <property type="match status" value="1"/>
</dbReference>
<evidence type="ECO:0000256" key="1">
    <source>
        <dbReference type="ARBA" id="ARBA00023015"/>
    </source>
</evidence>
<evidence type="ECO:0000313" key="5">
    <source>
        <dbReference type="EMBL" id="KFX51603.1"/>
    </source>
</evidence>
<keyword evidence="1" id="KW-0805">Transcription regulation</keyword>
<sequence>MACDENRPQCGRCEKAKQHCSLSEITSKGLIFISTDPTSEHYKKSASTTEPQPDIISHGPSTDASLDDISTSPSFTSTPDSNIYESHFSDTEREGLRLMHHYTLHTAKTLADLTIPTDCDQTIWHTFAVELALENDLVLHGLLSLSALHLALCGISKPRHTILAIHYYDLGLALFRPYLTNITAQNYQSMFTFTCIVMLYAFGIQRCSESTANTIEKVHQILTLISNSRLITKSNIEALKRSRWSVMVMPEPLPTLEEKLPDEMETMLAKLLQRASVTATTPSQAETYLAVIQSLRYILILTSTPRPAHVTLVIFPMTNPSDYWDMMLNHDPLALAVLANYAVTIHRLRHSIWLEGWGKEMVDAVHAILAPEWHDCIEWALQETRVPEYLPLNVYNQS</sequence>
<evidence type="ECO:0000256" key="4">
    <source>
        <dbReference type="SAM" id="MobiDB-lite"/>
    </source>
</evidence>
<dbReference type="InterPro" id="IPR053157">
    <property type="entry name" value="Sterol_Uptake_Regulator"/>
</dbReference>
<name>A0A093Y2A0_TALMA</name>
<keyword evidence="5" id="KW-0547">Nucleotide-binding</keyword>
<dbReference type="Pfam" id="PF11951">
    <property type="entry name" value="Fungal_trans_2"/>
    <property type="match status" value="1"/>
</dbReference>
<reference key="1">
    <citation type="journal article" date="2014" name="PLoS Genet.">
        <title>Signature Gene Expression Reveals Novel Clues to the Molecular Mechanisms of Dimorphic Transition in Penicillium marneffei.</title>
        <authorList>
            <person name="Yang E."/>
            <person name="Wang G."/>
            <person name="Cai J."/>
            <person name="Woo P.C."/>
            <person name="Lau S.K."/>
            <person name="Yuen K.-Y."/>
            <person name="Chow W.-N."/>
            <person name="Lin X."/>
        </authorList>
    </citation>
    <scope>NUCLEOTIDE SEQUENCE [LARGE SCALE GENOMIC DNA]</scope>
    <source>
        <strain>PM1</strain>
    </source>
</reference>
<reference evidence="5" key="2">
    <citation type="journal article" date="2014" name="PLoS Genet.">
        <title>Signature gene expression reveals novel clues to the molecular mechanisms of dimorphic transition in Penicillium marneffei.</title>
        <authorList>
            <person name="Yang E."/>
            <person name="Wang G."/>
            <person name="Cai J."/>
            <person name="Woo P.C."/>
            <person name="Lau S.K."/>
            <person name="Yuen K.-Y."/>
            <person name="Chow W.-N."/>
            <person name="Lin X."/>
        </authorList>
    </citation>
    <scope>NUCLEOTIDE SEQUENCE</scope>
    <source>
        <strain evidence="5">PM1</strain>
    </source>
</reference>
<dbReference type="AlphaFoldDB" id="A0A093Y2A0"/>
<keyword evidence="5" id="KW-0067">ATP-binding</keyword>
<keyword evidence="2" id="KW-0804">Transcription</keyword>
<dbReference type="EMBL" id="JPOX01000004">
    <property type="protein sequence ID" value="KFX51603.1"/>
    <property type="molecule type" value="Genomic_DNA"/>
</dbReference>
<organism evidence="5">
    <name type="scientific">Talaromyces marneffei PM1</name>
    <dbReference type="NCBI Taxonomy" id="1077442"/>
    <lineage>
        <taxon>Eukaryota</taxon>
        <taxon>Fungi</taxon>
        <taxon>Dikarya</taxon>
        <taxon>Ascomycota</taxon>
        <taxon>Pezizomycotina</taxon>
        <taxon>Eurotiomycetes</taxon>
        <taxon>Eurotiomycetidae</taxon>
        <taxon>Eurotiales</taxon>
        <taxon>Trichocomaceae</taxon>
        <taxon>Talaromyces</taxon>
        <taxon>Talaromyces sect. Talaromyces</taxon>
    </lineage>
</organism>
<dbReference type="PANTHER" id="PTHR47784:SF5">
    <property type="entry name" value="STEROL UPTAKE CONTROL PROTEIN 2"/>
    <property type="match status" value="1"/>
</dbReference>
<dbReference type="InterPro" id="IPR001138">
    <property type="entry name" value="Zn2Cys6_DnaBD"/>
</dbReference>
<dbReference type="HOGENOM" id="CLU_024934_5_2_1"/>
<evidence type="ECO:0000256" key="2">
    <source>
        <dbReference type="ARBA" id="ARBA00023163"/>
    </source>
</evidence>
<dbReference type="InterPro" id="IPR021858">
    <property type="entry name" value="Fun_TF"/>
</dbReference>
<dbReference type="eggNOG" id="ENOG502RF7U">
    <property type="taxonomic scope" value="Eukaryota"/>
</dbReference>
<keyword evidence="3" id="KW-0539">Nucleus</keyword>
<accession>A0A093Y2A0</accession>
<dbReference type="GO" id="GO:0008270">
    <property type="term" value="F:zinc ion binding"/>
    <property type="evidence" value="ECO:0007669"/>
    <property type="project" value="InterPro"/>
</dbReference>
<dbReference type="PANTHER" id="PTHR47784">
    <property type="entry name" value="STEROL UPTAKE CONTROL PROTEIN 2"/>
    <property type="match status" value="1"/>
</dbReference>
<protein>
    <submittedName>
        <fullName evidence="5">Putrescine transport ATP-binding protein PotG</fullName>
    </submittedName>
</protein>